<accession>A0A840FFK0</accession>
<dbReference type="PROSITE" id="PS00061">
    <property type="entry name" value="ADH_SHORT"/>
    <property type="match status" value="1"/>
</dbReference>
<dbReference type="Gene3D" id="3.40.50.720">
    <property type="entry name" value="NAD(P)-binding Rossmann-like Domain"/>
    <property type="match status" value="1"/>
</dbReference>
<organism evidence="4 5">
    <name type="scientific">Variovorax guangxiensis</name>
    <dbReference type="NCBI Taxonomy" id="1775474"/>
    <lineage>
        <taxon>Bacteria</taxon>
        <taxon>Pseudomonadati</taxon>
        <taxon>Pseudomonadota</taxon>
        <taxon>Betaproteobacteria</taxon>
        <taxon>Burkholderiales</taxon>
        <taxon>Comamonadaceae</taxon>
        <taxon>Variovorax</taxon>
    </lineage>
</organism>
<dbReference type="InterPro" id="IPR020904">
    <property type="entry name" value="Sc_DH/Rdtase_CS"/>
</dbReference>
<feature type="compositionally biased region" description="Basic and acidic residues" evidence="3">
    <location>
        <begin position="1"/>
        <end position="11"/>
    </location>
</feature>
<dbReference type="InterPro" id="IPR036291">
    <property type="entry name" value="NAD(P)-bd_dom_sf"/>
</dbReference>
<evidence type="ECO:0000256" key="3">
    <source>
        <dbReference type="SAM" id="MobiDB-lite"/>
    </source>
</evidence>
<dbReference type="AlphaFoldDB" id="A0A840FFK0"/>
<dbReference type="SUPFAM" id="SSF51735">
    <property type="entry name" value="NAD(P)-binding Rossmann-fold domains"/>
    <property type="match status" value="1"/>
</dbReference>
<protein>
    <submittedName>
        <fullName evidence="4">Short-subunit dehydrogenase</fullName>
    </submittedName>
</protein>
<dbReference type="CDD" id="cd05233">
    <property type="entry name" value="SDR_c"/>
    <property type="match status" value="1"/>
</dbReference>
<evidence type="ECO:0000256" key="2">
    <source>
        <dbReference type="ARBA" id="ARBA00023002"/>
    </source>
</evidence>
<proteinExistence type="inferred from homology"/>
<evidence type="ECO:0000256" key="1">
    <source>
        <dbReference type="ARBA" id="ARBA00006484"/>
    </source>
</evidence>
<dbReference type="EMBL" id="JACIFZ010000001">
    <property type="protein sequence ID" value="MBB4219832.1"/>
    <property type="molecule type" value="Genomic_DNA"/>
</dbReference>
<evidence type="ECO:0000313" key="5">
    <source>
        <dbReference type="Proteomes" id="UP000524450"/>
    </source>
</evidence>
<comment type="caution">
    <text evidence="4">The sequence shown here is derived from an EMBL/GenBank/DDBJ whole genome shotgun (WGS) entry which is preliminary data.</text>
</comment>
<dbReference type="PANTHER" id="PTHR43391:SF12">
    <property type="entry name" value="OXIDOREDUCTASE EPHD-RELATED"/>
    <property type="match status" value="1"/>
</dbReference>
<comment type="similarity">
    <text evidence="1">Belongs to the short-chain dehydrogenases/reductases (SDR) family.</text>
</comment>
<reference evidence="4 5" key="1">
    <citation type="submission" date="2020-08" db="EMBL/GenBank/DDBJ databases">
        <title>Genomic Encyclopedia of Type Strains, Phase IV (KMG-V): Genome sequencing to study the core and pangenomes of soil and plant-associated prokaryotes.</title>
        <authorList>
            <person name="Whitman W."/>
        </authorList>
    </citation>
    <scope>NUCLEOTIDE SEQUENCE [LARGE SCALE GENOMIC DNA]</scope>
    <source>
        <strain evidence="4 5">34/80</strain>
    </source>
</reference>
<dbReference type="Pfam" id="PF00106">
    <property type="entry name" value="adh_short"/>
    <property type="match status" value="1"/>
</dbReference>
<feature type="compositionally biased region" description="Polar residues" evidence="3">
    <location>
        <begin position="282"/>
        <end position="294"/>
    </location>
</feature>
<dbReference type="PANTHER" id="PTHR43391">
    <property type="entry name" value="RETINOL DEHYDROGENASE-RELATED"/>
    <property type="match status" value="1"/>
</dbReference>
<feature type="region of interest" description="Disordered" evidence="3">
    <location>
        <begin position="275"/>
        <end position="294"/>
    </location>
</feature>
<feature type="region of interest" description="Disordered" evidence="3">
    <location>
        <begin position="1"/>
        <end position="24"/>
    </location>
</feature>
<keyword evidence="2" id="KW-0560">Oxidoreductase</keyword>
<dbReference type="InterPro" id="IPR002347">
    <property type="entry name" value="SDR_fam"/>
</dbReference>
<sequence length="294" mass="31843">MNSIADFKENDMQTTDTRPPPRLDTRPLAVVTGASSGIGFQLALLAARRGYDLLIGADEPLSQAETELRMLGANVFSVRADFATRDGVDTLLAATEGRRVDALFANAGHGLGHGFLDQDFHDVQHVINTNITGTIYLVQCVGRGMREAGWGRILITGSIAGFQPGSFQAVYNGSKAFIDSFAMALRNELKGTGVSVTCLMPGVTDTHFFARADMLDTRVGRQSDKADPAEVARIGFDAMMRGESGVIAGWRNKMQVALSRVMSAPRLAEQHRRIAEPGSGEVHQQQQQHARPFV</sequence>
<evidence type="ECO:0000313" key="4">
    <source>
        <dbReference type="EMBL" id="MBB4219832.1"/>
    </source>
</evidence>
<name>A0A840FFK0_9BURK</name>
<dbReference type="Proteomes" id="UP000524450">
    <property type="component" value="Unassembled WGS sequence"/>
</dbReference>
<dbReference type="PRINTS" id="PR00081">
    <property type="entry name" value="GDHRDH"/>
</dbReference>
<gene>
    <name evidence="4" type="ORF">GGD71_000579</name>
</gene>
<dbReference type="GO" id="GO:0016491">
    <property type="term" value="F:oxidoreductase activity"/>
    <property type="evidence" value="ECO:0007669"/>
    <property type="project" value="UniProtKB-KW"/>
</dbReference>